<dbReference type="Proteomes" id="UP001526143">
    <property type="component" value="Unassembled WGS sequence"/>
</dbReference>
<dbReference type="EMBL" id="JAOWRF010000107">
    <property type="protein sequence ID" value="MCV3213295.1"/>
    <property type="molecule type" value="Genomic_DNA"/>
</dbReference>
<evidence type="ECO:0000313" key="1">
    <source>
        <dbReference type="EMBL" id="MCV3213295.1"/>
    </source>
</evidence>
<sequence length="257" mass="29466">MKVQPAIALTSSRLNRDIELPPAVKAQESAISSRTIAYCHEVLDRSRFFCLLKTGAITPAMMQYAFLQYYFWRDRLHQWFGLCIVKAGSCTDPDQKSAIMSLSDHTFTDLQDDHSEMYVEFLHDLGLSNAEIAASRRSMATTSYERSFFDEFGYGTDNFYEALAALSGRELCVSIRNARILQFYFDARGMKQPTWLSLHAELEVNHFQDSIRPVLTRFNGDSVKLSSVIKAVERGIDRHVQYFEDLLHEYESQVNAV</sequence>
<protein>
    <submittedName>
        <fullName evidence="1">Iron-containing redox enzyme family protein</fullName>
    </submittedName>
</protein>
<comment type="caution">
    <text evidence="1">The sequence shown here is derived from an EMBL/GenBank/DDBJ whole genome shotgun (WGS) entry which is preliminary data.</text>
</comment>
<keyword evidence="2" id="KW-1185">Reference proteome</keyword>
<proteinExistence type="predicted"/>
<accession>A0ABT3AW82</accession>
<dbReference type="RefSeq" id="WP_263744804.1">
    <property type="nucleotide sequence ID" value="NZ_JAOWRF010000107.1"/>
</dbReference>
<gene>
    <name evidence="1" type="ORF">OGM63_07115</name>
</gene>
<organism evidence="1 2">
    <name type="scientific">Plectonema radiosum NIES-515</name>
    <dbReference type="NCBI Taxonomy" id="2986073"/>
    <lineage>
        <taxon>Bacteria</taxon>
        <taxon>Bacillati</taxon>
        <taxon>Cyanobacteriota</taxon>
        <taxon>Cyanophyceae</taxon>
        <taxon>Oscillatoriophycideae</taxon>
        <taxon>Oscillatoriales</taxon>
        <taxon>Microcoleaceae</taxon>
        <taxon>Plectonema</taxon>
    </lineage>
</organism>
<name>A0ABT3AW82_9CYAN</name>
<dbReference type="InterPro" id="IPR016084">
    <property type="entry name" value="Haem_Oase-like_multi-hlx"/>
</dbReference>
<dbReference type="SUPFAM" id="SSF48613">
    <property type="entry name" value="Heme oxygenase-like"/>
    <property type="match status" value="1"/>
</dbReference>
<evidence type="ECO:0000313" key="2">
    <source>
        <dbReference type="Proteomes" id="UP001526143"/>
    </source>
</evidence>
<reference evidence="1 2" key="1">
    <citation type="submission" date="2022-10" db="EMBL/GenBank/DDBJ databases">
        <title>Identification of biosynthetic pathway for the production of the potent trypsin inhibitor radiosumin.</title>
        <authorList>
            <person name="Fewer D.P."/>
            <person name="Delbaje E."/>
            <person name="Ouyang X."/>
            <person name="Agostino P.D."/>
            <person name="Wahlsten M."/>
            <person name="Jokela J."/>
            <person name="Permi P."/>
            <person name="Haapaniemi E."/>
            <person name="Koistinen H."/>
        </authorList>
    </citation>
    <scope>NUCLEOTIDE SEQUENCE [LARGE SCALE GENOMIC DNA]</scope>
    <source>
        <strain evidence="1 2">NIES-515</strain>
    </source>
</reference>
<dbReference type="Gene3D" id="1.20.910.10">
    <property type="entry name" value="Heme oxygenase-like"/>
    <property type="match status" value="1"/>
</dbReference>
<dbReference type="Pfam" id="PF14518">
    <property type="entry name" value="Haem_oxygenas_2"/>
    <property type="match status" value="1"/>
</dbReference>